<organism evidence="1 2">
    <name type="scientific">Roseateles albus</name>
    <dbReference type="NCBI Taxonomy" id="2987525"/>
    <lineage>
        <taxon>Bacteria</taxon>
        <taxon>Pseudomonadati</taxon>
        <taxon>Pseudomonadota</taxon>
        <taxon>Betaproteobacteria</taxon>
        <taxon>Burkholderiales</taxon>
        <taxon>Sphaerotilaceae</taxon>
        <taxon>Roseateles</taxon>
    </lineage>
</organism>
<gene>
    <name evidence="1" type="ORF">PRZ03_01505</name>
</gene>
<keyword evidence="2" id="KW-1185">Reference proteome</keyword>
<evidence type="ECO:0000313" key="1">
    <source>
        <dbReference type="EMBL" id="MDC8770229.1"/>
    </source>
</evidence>
<protein>
    <submittedName>
        <fullName evidence="1">Uncharacterized protein</fullName>
    </submittedName>
</protein>
<dbReference type="EMBL" id="JAQQXT010000001">
    <property type="protein sequence ID" value="MDC8770229.1"/>
    <property type="molecule type" value="Genomic_DNA"/>
</dbReference>
<dbReference type="Proteomes" id="UP001221189">
    <property type="component" value="Unassembled WGS sequence"/>
</dbReference>
<dbReference type="RefSeq" id="WP_273598702.1">
    <property type="nucleotide sequence ID" value="NZ_JAQQXT010000001.1"/>
</dbReference>
<comment type="caution">
    <text evidence="1">The sequence shown here is derived from an EMBL/GenBank/DDBJ whole genome shotgun (WGS) entry which is preliminary data.</text>
</comment>
<sequence>MDQSARPAQIELGTQFSLKAGDFAQMGEALKGTAVLDRAGLRIGFEGVSADSRCPKGEQCIWAGDATVRVWLQQGTGPKELRELNAAEGLAQTAYAYGYALRLLSLAPYPVSGKAIAASDYVLTLKLWRGEPANTER</sequence>
<evidence type="ECO:0000313" key="2">
    <source>
        <dbReference type="Proteomes" id="UP001221189"/>
    </source>
</evidence>
<name>A0ABT5K8E5_9BURK</name>
<reference evidence="1 2" key="1">
    <citation type="submission" date="2022-10" db="EMBL/GenBank/DDBJ databases">
        <title>Paucibacter sp. hw1 Genome sequencing.</title>
        <authorList>
            <person name="Park S."/>
        </authorList>
    </citation>
    <scope>NUCLEOTIDE SEQUENCE [LARGE SCALE GENOMIC DNA]</scope>
    <source>
        <strain evidence="2">hw1</strain>
    </source>
</reference>
<accession>A0ABT5K8E5</accession>
<proteinExistence type="predicted"/>